<dbReference type="EMBL" id="JAHXPT010000002">
    <property type="protein sequence ID" value="MBW6409192.1"/>
    <property type="molecule type" value="Genomic_DNA"/>
</dbReference>
<dbReference type="RefSeq" id="WP_219778242.1">
    <property type="nucleotide sequence ID" value="NZ_JAHXPT010000002.1"/>
</dbReference>
<organism evidence="1 2">
    <name type="scientific">Clostridium weizhouense</name>
    <dbReference type="NCBI Taxonomy" id="2859781"/>
    <lineage>
        <taxon>Bacteria</taxon>
        <taxon>Bacillati</taxon>
        <taxon>Bacillota</taxon>
        <taxon>Clostridia</taxon>
        <taxon>Eubacteriales</taxon>
        <taxon>Clostridiaceae</taxon>
        <taxon>Clostridium</taxon>
    </lineage>
</organism>
<comment type="caution">
    <text evidence="1">The sequence shown here is derived from an EMBL/GenBank/DDBJ whole genome shotgun (WGS) entry which is preliminary data.</text>
</comment>
<dbReference type="InterPro" id="IPR010388">
    <property type="entry name" value="Anaerobic_Co-chelatase"/>
</dbReference>
<gene>
    <name evidence="1" type="ORF">KYD98_03735</name>
</gene>
<name>A0ABS7AKN0_9CLOT</name>
<keyword evidence="2" id="KW-1185">Reference proteome</keyword>
<evidence type="ECO:0000313" key="1">
    <source>
        <dbReference type="EMBL" id="MBW6409192.1"/>
    </source>
</evidence>
<reference evidence="1 2" key="1">
    <citation type="submission" date="2021-07" db="EMBL/GenBank/DDBJ databases">
        <title>Clostridium weizhouense sp. nov., an anaerobic bacterium isolated from activated sludge of Petroleum wastewater.</title>
        <authorList>
            <person name="Li Q."/>
        </authorList>
    </citation>
    <scope>NUCLEOTIDE SEQUENCE [LARGE SCALE GENOMIC DNA]</scope>
    <source>
        <strain evidence="1 2">YB-6</strain>
    </source>
</reference>
<dbReference type="Proteomes" id="UP001519921">
    <property type="component" value="Unassembled WGS sequence"/>
</dbReference>
<dbReference type="Gene3D" id="3.40.50.1400">
    <property type="match status" value="2"/>
</dbReference>
<protein>
    <submittedName>
        <fullName evidence="1">Sirohydrochlorin cobaltochelatase</fullName>
    </submittedName>
</protein>
<proteinExistence type="predicted"/>
<dbReference type="Pfam" id="PF06180">
    <property type="entry name" value="CbiK"/>
    <property type="match status" value="1"/>
</dbReference>
<evidence type="ECO:0000313" key="2">
    <source>
        <dbReference type="Proteomes" id="UP001519921"/>
    </source>
</evidence>
<accession>A0ABS7AKN0</accession>
<dbReference type="SUPFAM" id="SSF53800">
    <property type="entry name" value="Chelatase"/>
    <property type="match status" value="1"/>
</dbReference>
<dbReference type="PIRSF" id="PIRSF033579">
    <property type="entry name" value="Anaer_Co_chel"/>
    <property type="match status" value="1"/>
</dbReference>
<sequence length="263" mass="30439">MKKNKAIILVGFGTADVDAIRRCIQPIEDEIRKRYGKEYIVFKAFTSKIILRKLKKDFGIEILDFKEALRKSKEVGCKRVVIVPLNVIAGGEYDRIKEFVSEYQYEFEELILGKPILQLEDEAESIVYSNIFESIKNELPRENNLLLVGHGIDNKSNIIYKIFQSELEKLGFDNVILGTLEGEPYIEEIIDKLRIREVKEITLMPFLAVSGVHVKRDIFGNHEESWKSRLEREGFKVNCLDKALTELPNVKELYVDNLKNIIT</sequence>